<comment type="caution">
    <text evidence="1">The sequence shown here is derived from an EMBL/GenBank/DDBJ whole genome shotgun (WGS) entry which is preliminary data.</text>
</comment>
<name>A0A0F9IIL2_9ZZZZ</name>
<dbReference type="EMBL" id="LAZR01012322">
    <property type="protein sequence ID" value="KKM27436.1"/>
    <property type="molecule type" value="Genomic_DNA"/>
</dbReference>
<evidence type="ECO:0000313" key="1">
    <source>
        <dbReference type="EMBL" id="KKM27436.1"/>
    </source>
</evidence>
<reference evidence="1" key="1">
    <citation type="journal article" date="2015" name="Nature">
        <title>Complex archaea that bridge the gap between prokaryotes and eukaryotes.</title>
        <authorList>
            <person name="Spang A."/>
            <person name="Saw J.H."/>
            <person name="Jorgensen S.L."/>
            <person name="Zaremba-Niedzwiedzka K."/>
            <person name="Martijn J."/>
            <person name="Lind A.E."/>
            <person name="van Eijk R."/>
            <person name="Schleper C."/>
            <person name="Guy L."/>
            <person name="Ettema T.J."/>
        </authorList>
    </citation>
    <scope>NUCLEOTIDE SEQUENCE</scope>
</reference>
<gene>
    <name evidence="1" type="ORF">LCGC14_1574760</name>
</gene>
<protein>
    <submittedName>
        <fullName evidence="1">Uncharacterized protein</fullName>
    </submittedName>
</protein>
<organism evidence="1">
    <name type="scientific">marine sediment metagenome</name>
    <dbReference type="NCBI Taxonomy" id="412755"/>
    <lineage>
        <taxon>unclassified sequences</taxon>
        <taxon>metagenomes</taxon>
        <taxon>ecological metagenomes</taxon>
    </lineage>
</organism>
<dbReference type="AlphaFoldDB" id="A0A0F9IIL2"/>
<sequence>MMMCCVHCMVPDRHLAPDAGQMRNRLLWWLIMDGLVRVRITTTKETWVPPEGLTIHEQTIKSNSARSYFSEAVRGINGVWVATHSRLYKTNSSYILGHLKLTGVPCTCKQK</sequence>
<accession>A0A0F9IIL2</accession>
<proteinExistence type="predicted"/>